<dbReference type="EMBL" id="QJPH01000475">
    <property type="protein sequence ID" value="PZN72749.1"/>
    <property type="molecule type" value="Genomic_DNA"/>
</dbReference>
<proteinExistence type="predicted"/>
<dbReference type="AlphaFoldDB" id="A0A2W4QR92"/>
<sequence>MAIHEKQSLSGRLTIELRTPDGRVIERRRHDNLITTAGRTLVAQLFTGEVSGKPELLIAVGDGTDTAKPGDTQLGNWVDQIPAATQEIRVETEDGAQQAVVGVVATLPALGAGDKSQVLREAGILIRFPNQAPVMYNRVNFADITRTGNLEMTLAWEVLF</sequence>
<protein>
    <submittedName>
        <fullName evidence="1">Uncharacterized protein</fullName>
    </submittedName>
</protein>
<gene>
    <name evidence="1" type="ORF">DM484_24035</name>
</gene>
<name>A0A2W4QR92_9GAMM</name>
<accession>A0A2W4QR92</accession>
<evidence type="ECO:0000313" key="2">
    <source>
        <dbReference type="Proteomes" id="UP000249396"/>
    </source>
</evidence>
<dbReference type="Proteomes" id="UP000249396">
    <property type="component" value="Unassembled WGS sequence"/>
</dbReference>
<comment type="caution">
    <text evidence="1">The sequence shown here is derived from an EMBL/GenBank/DDBJ whole genome shotgun (WGS) entry which is preliminary data.</text>
</comment>
<evidence type="ECO:0000313" key="1">
    <source>
        <dbReference type="EMBL" id="PZN72749.1"/>
    </source>
</evidence>
<organism evidence="1 2">
    <name type="scientific">Candidatus Methylumidiphilus alinenensis</name>
    <dbReference type="NCBI Taxonomy" id="2202197"/>
    <lineage>
        <taxon>Bacteria</taxon>
        <taxon>Pseudomonadati</taxon>
        <taxon>Pseudomonadota</taxon>
        <taxon>Gammaproteobacteria</taxon>
        <taxon>Methylococcales</taxon>
        <taxon>Candidatus Methylumidiphilus</taxon>
    </lineage>
</organism>
<reference evidence="1 2" key="1">
    <citation type="journal article" date="2018" name="Aquat. Microb. Ecol.">
        <title>Gammaproteobacterial methanotrophs dominate.</title>
        <authorList>
            <person name="Rissanen A.J."/>
            <person name="Saarenheimo J."/>
            <person name="Tiirola M."/>
            <person name="Peura S."/>
            <person name="Aalto S.L."/>
            <person name="Karvinen A."/>
            <person name="Nykanen H."/>
        </authorList>
    </citation>
    <scope>NUCLEOTIDE SEQUENCE [LARGE SCALE GENOMIC DNA]</scope>
    <source>
        <strain evidence="1">AMbin10</strain>
    </source>
</reference>